<dbReference type="InterPro" id="IPR036264">
    <property type="entry name" value="Bact_exopeptidase_dim_dom"/>
</dbReference>
<dbReference type="GeneID" id="37005553"/>
<evidence type="ECO:0000256" key="12">
    <source>
        <dbReference type="ARBA" id="ARBA00022989"/>
    </source>
</evidence>
<dbReference type="SUPFAM" id="SSF53187">
    <property type="entry name" value="Zn-dependent exopeptidases"/>
    <property type="match status" value="1"/>
</dbReference>
<dbReference type="InterPro" id="IPR002933">
    <property type="entry name" value="Peptidase_M20"/>
</dbReference>
<feature type="binding site" evidence="16">
    <location>
        <position position="229"/>
    </location>
    <ligand>
        <name>Zn(2+)</name>
        <dbReference type="ChEBI" id="CHEBI:29105"/>
        <label>1</label>
    </ligand>
</feature>
<evidence type="ECO:0000313" key="20">
    <source>
        <dbReference type="Proteomes" id="UP000244309"/>
    </source>
</evidence>
<dbReference type="GO" id="GO:0000328">
    <property type="term" value="C:fungal-type vacuole lumen"/>
    <property type="evidence" value="ECO:0007669"/>
    <property type="project" value="TreeGrafter"/>
</dbReference>
<dbReference type="Gene3D" id="1.10.150.900">
    <property type="match status" value="1"/>
</dbReference>
<keyword evidence="11" id="KW-0832">Ubl conjugation</keyword>
<evidence type="ECO:0000256" key="17">
    <source>
        <dbReference type="SAM" id="Phobius"/>
    </source>
</evidence>
<feature type="domain" description="Peptidase M20 dimerisation" evidence="18">
    <location>
        <begin position="277"/>
        <end position="435"/>
    </location>
</feature>
<dbReference type="InterPro" id="IPR001261">
    <property type="entry name" value="ArgE/DapE_CS"/>
</dbReference>
<dbReference type="PIRSF" id="PIRSF037217">
    <property type="entry name" value="Carboxypeptidase_S"/>
    <property type="match status" value="1"/>
</dbReference>
<evidence type="ECO:0000256" key="15">
    <source>
        <dbReference type="PIRSR" id="PIRSR037217-1"/>
    </source>
</evidence>
<organism evidence="19 20">
    <name type="scientific">Candidozyma haemuli</name>
    <dbReference type="NCBI Taxonomy" id="45357"/>
    <lineage>
        <taxon>Eukaryota</taxon>
        <taxon>Fungi</taxon>
        <taxon>Dikarya</taxon>
        <taxon>Ascomycota</taxon>
        <taxon>Saccharomycotina</taxon>
        <taxon>Pichiomycetes</taxon>
        <taxon>Metschnikowiaceae</taxon>
        <taxon>Candidozyma</taxon>
    </lineage>
</organism>
<dbReference type="Gene3D" id="3.30.70.360">
    <property type="match status" value="1"/>
</dbReference>
<dbReference type="GO" id="GO:0051603">
    <property type="term" value="P:proteolysis involved in protein catabolic process"/>
    <property type="evidence" value="ECO:0007669"/>
    <property type="project" value="TreeGrafter"/>
</dbReference>
<evidence type="ECO:0000256" key="4">
    <source>
        <dbReference type="ARBA" id="ARBA00022499"/>
    </source>
</evidence>
<evidence type="ECO:0000256" key="9">
    <source>
        <dbReference type="ARBA" id="ARBA00022801"/>
    </source>
</evidence>
<dbReference type="GO" id="GO:0004181">
    <property type="term" value="F:metallocarboxypeptidase activity"/>
    <property type="evidence" value="ECO:0007669"/>
    <property type="project" value="InterPro"/>
</dbReference>
<dbReference type="STRING" id="45357.A0A2V1AT35"/>
<feature type="binding site" evidence="16">
    <location>
        <position position="257"/>
    </location>
    <ligand>
        <name>Zn(2+)</name>
        <dbReference type="ChEBI" id="CHEBI:29105"/>
        <label>2</label>
    </ligand>
</feature>
<dbReference type="VEuPathDB" id="FungiDB:CXQ85_000220"/>
<comment type="subcellular location">
    <subcellularLocation>
        <location evidence="2">Membrane</location>
        <topology evidence="2">Single-pass membrane protein</topology>
    </subcellularLocation>
</comment>
<dbReference type="GO" id="GO:0016020">
    <property type="term" value="C:membrane"/>
    <property type="evidence" value="ECO:0007669"/>
    <property type="project" value="UniProtKB-SubCell"/>
</dbReference>
<dbReference type="RefSeq" id="XP_025342190.1">
    <property type="nucleotide sequence ID" value="XM_025483975.1"/>
</dbReference>
<evidence type="ECO:0000256" key="1">
    <source>
        <dbReference type="ARBA" id="ARBA00001947"/>
    </source>
</evidence>
<comment type="caution">
    <text evidence="19">The sequence shown here is derived from an EMBL/GenBank/DDBJ whole genome shotgun (WGS) entry which is preliminary data.</text>
</comment>
<evidence type="ECO:0000256" key="10">
    <source>
        <dbReference type="ARBA" id="ARBA00022833"/>
    </source>
</evidence>
<dbReference type="PANTHER" id="PTHR45962">
    <property type="entry name" value="N-FATTY-ACYL-AMINO ACID SYNTHASE/HYDROLASE PM20D1"/>
    <property type="match status" value="1"/>
</dbReference>
<keyword evidence="12 17" id="KW-1133">Transmembrane helix</keyword>
<evidence type="ECO:0000256" key="7">
    <source>
        <dbReference type="ARBA" id="ARBA00022692"/>
    </source>
</evidence>
<keyword evidence="20" id="KW-1185">Reference proteome</keyword>
<feature type="active site" evidence="15">
    <location>
        <position position="161"/>
    </location>
</feature>
<keyword evidence="8 16" id="KW-0479">Metal-binding</keyword>
<feature type="active site" description="Proton acceptor" evidence="15">
    <location>
        <position position="228"/>
    </location>
</feature>
<dbReference type="InterPro" id="IPR047177">
    <property type="entry name" value="Pept_M20A"/>
</dbReference>
<dbReference type="EMBL" id="PKFO01000005">
    <property type="protein sequence ID" value="PVH21250.1"/>
    <property type="molecule type" value="Genomic_DNA"/>
</dbReference>
<keyword evidence="9" id="KW-0378">Hydrolase</keyword>
<reference evidence="19 20" key="1">
    <citation type="submission" date="2017-12" db="EMBL/GenBank/DDBJ databases">
        <title>Genome Sequence of a Multidrug-Resistant Candida haemulonii Isolate from a Patient with Chronic Leg Ulcers in Israel.</title>
        <authorList>
            <person name="Chow N.A."/>
            <person name="Gade L."/>
            <person name="Batra D."/>
            <person name="Rowe L.A."/>
            <person name="Ben-Ami R."/>
            <person name="Loparev V.N."/>
            <person name="Litvintseva A.P."/>
        </authorList>
    </citation>
    <scope>NUCLEOTIDE SEQUENCE [LARGE SCALE GENOMIC DNA]</scope>
    <source>
        <strain evidence="19 20">B11899</strain>
    </source>
</reference>
<dbReference type="InterPro" id="IPR011650">
    <property type="entry name" value="Peptidase_M20_dimer"/>
</dbReference>
<evidence type="ECO:0000256" key="3">
    <source>
        <dbReference type="ARBA" id="ARBA00006247"/>
    </source>
</evidence>
<dbReference type="PANTHER" id="PTHR45962:SF1">
    <property type="entry name" value="N-FATTY-ACYL-AMINO ACID SYNTHASE_HYDROLASE PM20D1"/>
    <property type="match status" value="1"/>
</dbReference>
<protein>
    <recommendedName>
        <fullName evidence="18">Peptidase M20 dimerisation domain-containing protein</fullName>
    </recommendedName>
</protein>
<evidence type="ECO:0000256" key="5">
    <source>
        <dbReference type="ARBA" id="ARBA00022645"/>
    </source>
</evidence>
<feature type="transmembrane region" description="Helical" evidence="17">
    <location>
        <begin position="15"/>
        <end position="38"/>
    </location>
</feature>
<feature type="binding site" evidence="16">
    <location>
        <position position="194"/>
    </location>
    <ligand>
        <name>Zn(2+)</name>
        <dbReference type="ChEBI" id="CHEBI:29105"/>
        <label>1</label>
    </ligand>
</feature>
<dbReference type="SUPFAM" id="SSF55031">
    <property type="entry name" value="Bacterial exopeptidase dimerisation domain"/>
    <property type="match status" value="1"/>
</dbReference>
<dbReference type="Pfam" id="PF07687">
    <property type="entry name" value="M20_dimer"/>
    <property type="match status" value="1"/>
</dbReference>
<feature type="binding site" evidence="16">
    <location>
        <position position="194"/>
    </location>
    <ligand>
        <name>Zn(2+)</name>
        <dbReference type="ChEBI" id="CHEBI:29105"/>
        <label>2</label>
    </ligand>
</feature>
<evidence type="ECO:0000256" key="14">
    <source>
        <dbReference type="ARBA" id="ARBA00023180"/>
    </source>
</evidence>
<comment type="similarity">
    <text evidence="3">Belongs to the peptidase M20A family.</text>
</comment>
<sequence>MIGLPDDNKKRSKKYGIGAIAAVLVVALLFCTNLFSYIRIAITSSESDVCPIIDIYRPKSFYKDNSTVHDIIFGKKFRKESAEKMTKAVQVDTQIYDDPPAVDDDPEYWKKFIKFHEYLEETFPTVYENLEVTKVNTYGLVFYWKGTNPDLKPLMLAAHQDVVPVQEDTVGDWTYPPFSGHFDGENLYGRGSVDCKNVLVSIMETFELLLSKNFTPERGVIAAFGMDEEVSGWHGAESIAHYLEKRFGKNSIYGIIDEGAGIATSPFTGGLVAMIGTGEKGYVDVDVFLTTPGGHSSMPPDYTSIGIVSELAYAIEQDPFKPLLSEKNPTLGLLQCSAAHDHQGNLPKLLKKSILRAGYDKVANSIVVKALAKHIASRYLIQTSQAMDIIKGGEKNNALPESVRLLVNHRVAIETEIDEVLKQFTDRVIRVAKKHDIGLIAFGEELLEPTAKGSFVLKVSGKITNTAPVTPKEDTLWNFIGGVTRHIFEDYVFTDLKDPIVVAPSIMTGNTDTRHYWNLTDHIYRYSPMHYEDPIKDTKIHSVDEHLLYDNHLHMIAFFYEFIQSIQEHNSDA</sequence>
<keyword evidence="10 16" id="KW-0862">Zinc</keyword>
<evidence type="ECO:0000256" key="11">
    <source>
        <dbReference type="ARBA" id="ARBA00022843"/>
    </source>
</evidence>
<name>A0A2V1AT35_9ASCO</name>
<evidence type="ECO:0000256" key="16">
    <source>
        <dbReference type="PIRSR" id="PIRSR037217-2"/>
    </source>
</evidence>
<feature type="binding site" evidence="16">
    <location>
        <position position="541"/>
    </location>
    <ligand>
        <name>Zn(2+)</name>
        <dbReference type="ChEBI" id="CHEBI:29105"/>
        <label>1</label>
    </ligand>
</feature>
<evidence type="ECO:0000256" key="2">
    <source>
        <dbReference type="ARBA" id="ARBA00004167"/>
    </source>
</evidence>
<dbReference type="OrthoDB" id="3064516at2759"/>
<keyword evidence="14" id="KW-0325">Glycoprotein</keyword>
<keyword evidence="6" id="KW-0645">Protease</keyword>
<evidence type="ECO:0000256" key="8">
    <source>
        <dbReference type="ARBA" id="ARBA00022723"/>
    </source>
</evidence>
<dbReference type="PROSITE" id="PS00758">
    <property type="entry name" value="ARGE_DAPE_CPG2_1"/>
    <property type="match status" value="1"/>
</dbReference>
<dbReference type="GO" id="GO:0046872">
    <property type="term" value="F:metal ion binding"/>
    <property type="evidence" value="ECO:0007669"/>
    <property type="project" value="UniProtKB-KW"/>
</dbReference>
<dbReference type="FunFam" id="3.40.630.10:FF:000098">
    <property type="entry name" value="Gly-Xaa carboxypeptidase"/>
    <property type="match status" value="1"/>
</dbReference>
<keyword evidence="7 17" id="KW-0812">Transmembrane</keyword>
<evidence type="ECO:0000256" key="6">
    <source>
        <dbReference type="ARBA" id="ARBA00022670"/>
    </source>
</evidence>
<dbReference type="InterPro" id="IPR017141">
    <property type="entry name" value="Pept_M20_carboxypep"/>
</dbReference>
<gene>
    <name evidence="19" type="ORF">CXQ85_000220</name>
</gene>
<keyword evidence="5" id="KW-0121">Carboxypeptidase</keyword>
<proteinExistence type="inferred from homology"/>
<dbReference type="Proteomes" id="UP000244309">
    <property type="component" value="Unassembled WGS sequence"/>
</dbReference>
<dbReference type="Pfam" id="PF01546">
    <property type="entry name" value="Peptidase_M20"/>
    <property type="match status" value="1"/>
</dbReference>
<dbReference type="AlphaFoldDB" id="A0A2V1AT35"/>
<evidence type="ECO:0000256" key="13">
    <source>
        <dbReference type="ARBA" id="ARBA00023136"/>
    </source>
</evidence>
<comment type="cofactor">
    <cofactor evidence="1">
        <name>Zn(2+)</name>
        <dbReference type="ChEBI" id="CHEBI:29105"/>
    </cofactor>
</comment>
<evidence type="ECO:0000259" key="18">
    <source>
        <dbReference type="Pfam" id="PF07687"/>
    </source>
</evidence>
<evidence type="ECO:0000313" key="19">
    <source>
        <dbReference type="EMBL" id="PVH21250.1"/>
    </source>
</evidence>
<dbReference type="Gene3D" id="3.40.630.10">
    <property type="entry name" value="Zn peptidases"/>
    <property type="match status" value="1"/>
</dbReference>
<accession>A0A2V1AT35</accession>
<keyword evidence="4" id="KW-1017">Isopeptide bond</keyword>
<keyword evidence="13 17" id="KW-0472">Membrane</keyword>
<dbReference type="CDD" id="cd05674">
    <property type="entry name" value="M20_yscS"/>
    <property type="match status" value="1"/>
</dbReference>
<feature type="binding site" evidence="16">
    <location>
        <position position="159"/>
    </location>
    <ligand>
        <name>Zn(2+)</name>
        <dbReference type="ChEBI" id="CHEBI:29105"/>
        <label>2</label>
    </ligand>
</feature>